<dbReference type="InterPro" id="IPR001932">
    <property type="entry name" value="PPM-type_phosphatase-like_dom"/>
</dbReference>
<evidence type="ECO:0000256" key="3">
    <source>
        <dbReference type="ARBA" id="ARBA00022912"/>
    </source>
</evidence>
<keyword evidence="7" id="KW-1185">Reference proteome</keyword>
<evidence type="ECO:0000256" key="2">
    <source>
        <dbReference type="ARBA" id="ARBA00022801"/>
    </source>
</evidence>
<feature type="region of interest" description="Disordered" evidence="5">
    <location>
        <begin position="165"/>
        <end position="189"/>
    </location>
</feature>
<dbReference type="OrthoDB" id="659at2759"/>
<dbReference type="InterPro" id="IPR015655">
    <property type="entry name" value="PP2C"/>
</dbReference>
<organism evidence="6 7">
    <name type="scientific">Pyrenophora tritici-repentis</name>
    <dbReference type="NCBI Taxonomy" id="45151"/>
    <lineage>
        <taxon>Eukaryota</taxon>
        <taxon>Fungi</taxon>
        <taxon>Dikarya</taxon>
        <taxon>Ascomycota</taxon>
        <taxon>Pezizomycotina</taxon>
        <taxon>Dothideomycetes</taxon>
        <taxon>Pleosporomycetidae</taxon>
        <taxon>Pleosporales</taxon>
        <taxon>Pleosporineae</taxon>
        <taxon>Pleosporaceae</taxon>
        <taxon>Pyrenophora</taxon>
    </lineage>
</organism>
<dbReference type="SUPFAM" id="SSF81606">
    <property type="entry name" value="PP2C-like"/>
    <property type="match status" value="1"/>
</dbReference>
<dbReference type="Proteomes" id="UP000249757">
    <property type="component" value="Unassembled WGS sequence"/>
</dbReference>
<comment type="similarity">
    <text evidence="4">Belongs to the PP2C family.</text>
</comment>
<dbReference type="PROSITE" id="PS51746">
    <property type="entry name" value="PPM_2"/>
    <property type="match status" value="1"/>
</dbReference>
<reference evidence="7" key="1">
    <citation type="journal article" date="2022" name="Microb. Genom.">
        <title>A global pangenome for the wheat fungal pathogen Pyrenophora tritici-repentis and prediction of effector protein structural homology.</title>
        <authorList>
            <person name="Moolhuijzen P.M."/>
            <person name="See P.T."/>
            <person name="Shi G."/>
            <person name="Powell H.R."/>
            <person name="Cockram J."/>
            <person name="Jorgensen L.N."/>
            <person name="Benslimane H."/>
            <person name="Strelkov S.E."/>
            <person name="Turner J."/>
            <person name="Liu Z."/>
            <person name="Moffat C.S."/>
        </authorList>
    </citation>
    <scope>NUCLEOTIDE SEQUENCE [LARGE SCALE GENOMIC DNA]</scope>
</reference>
<evidence type="ECO:0000313" key="7">
    <source>
        <dbReference type="Proteomes" id="UP000249757"/>
    </source>
</evidence>
<dbReference type="GO" id="GO:0046872">
    <property type="term" value="F:metal ion binding"/>
    <property type="evidence" value="ECO:0007669"/>
    <property type="project" value="UniProtKB-KW"/>
</dbReference>
<comment type="caution">
    <text evidence="6">The sequence shown here is derived from an EMBL/GenBank/DDBJ whole genome shotgun (WGS) entry which is preliminary data.</text>
</comment>
<dbReference type="PANTHER" id="PTHR47992">
    <property type="entry name" value="PROTEIN PHOSPHATASE"/>
    <property type="match status" value="1"/>
</dbReference>
<keyword evidence="1" id="KW-0479">Metal-binding</keyword>
<dbReference type="SMART" id="SM00332">
    <property type="entry name" value="PP2Cc"/>
    <property type="match status" value="1"/>
</dbReference>
<evidence type="ECO:0000256" key="1">
    <source>
        <dbReference type="ARBA" id="ARBA00022723"/>
    </source>
</evidence>
<dbReference type="PROSITE" id="PS01032">
    <property type="entry name" value="PPM_1"/>
    <property type="match status" value="1"/>
</dbReference>
<dbReference type="AlphaFoldDB" id="A0A316ZLZ3"/>
<dbReference type="InterPro" id="IPR036457">
    <property type="entry name" value="PPM-type-like_dom_sf"/>
</dbReference>
<dbReference type="Gene3D" id="3.60.40.10">
    <property type="entry name" value="PPM-type phosphatase domain"/>
    <property type="match status" value="1"/>
</dbReference>
<gene>
    <name evidence="6" type="ORF">Ptr86124_009475</name>
</gene>
<dbReference type="Pfam" id="PF00481">
    <property type="entry name" value="PP2C"/>
    <property type="match status" value="1"/>
</dbReference>
<feature type="compositionally biased region" description="Low complexity" evidence="5">
    <location>
        <begin position="171"/>
        <end position="181"/>
    </location>
</feature>
<accession>A0A316ZLZ3</accession>
<dbReference type="GO" id="GO:0004722">
    <property type="term" value="F:protein serine/threonine phosphatase activity"/>
    <property type="evidence" value="ECO:0007669"/>
    <property type="project" value="InterPro"/>
</dbReference>
<evidence type="ECO:0000313" key="6">
    <source>
        <dbReference type="EMBL" id="KAI1511831.1"/>
    </source>
</evidence>
<dbReference type="EMBL" id="NRDI02000013">
    <property type="protein sequence ID" value="KAI1511831.1"/>
    <property type="molecule type" value="Genomic_DNA"/>
</dbReference>
<keyword evidence="2 4" id="KW-0378">Hydrolase</keyword>
<proteinExistence type="inferred from homology"/>
<dbReference type="InterPro" id="IPR000222">
    <property type="entry name" value="PP2C_BS"/>
</dbReference>
<evidence type="ECO:0000256" key="5">
    <source>
        <dbReference type="SAM" id="MobiDB-lite"/>
    </source>
</evidence>
<sequence>MSVNIVDVGVSTVRLVFLADYPFPPPGLLYSDTDIPESAALANVSPQILGARQDQEDRYITLPPGSLKSRKEIAIYAVYDGHGGTEVVNYVSQHLHEHLEQHLTNPTKATSPVEYKIAIQSALRSIDKDLDRDNLDGGSTVTLALIDTKQNLLVHANLGDSHAFFADHEPASPQSLSPSSPTHGGGDTNSCSGLNWHVDCLSVEHAPDSPLEKQRIEKAGGEINYRSGIARIGGVSMSRALGDLDYKKPRVNRLAGHDLSDLIGVETGLAPGKKATHDLVSNKADFAVRMLHGQSLLLLASDGVGDASQAEEVTRLAVDRWEQGKDAKEIAEELTSREGKMKGADNCTVVVVVLDTESKRRRSVDSGRRSFDVSGLDGSRRRRRSSITSLKEWIMDR</sequence>
<name>A0A316ZLZ3_9PLEO</name>
<dbReference type="CDD" id="cd00143">
    <property type="entry name" value="PP2Cc"/>
    <property type="match status" value="1"/>
</dbReference>
<keyword evidence="3 4" id="KW-0904">Protein phosphatase</keyword>
<protein>
    <submittedName>
        <fullName evidence="6">Protein phosphatase 2C family protein</fullName>
    </submittedName>
</protein>
<evidence type="ECO:0000256" key="4">
    <source>
        <dbReference type="RuleBase" id="RU003465"/>
    </source>
</evidence>